<evidence type="ECO:0000313" key="2">
    <source>
        <dbReference type="Proteomes" id="UP000712281"/>
    </source>
</evidence>
<gene>
    <name evidence="1" type="ORF">F2Q68_00006029</name>
</gene>
<dbReference type="Proteomes" id="UP000712281">
    <property type="component" value="Unassembled WGS sequence"/>
</dbReference>
<sequence length="84" mass="9565">MKKQEGLVKGKAVESERHQVNTISDNDFGEVLEQEKLEKDAFLVESSMSIGSSYWCRMTPTTEHRLTLTTEHRSTSTTEQRSTS</sequence>
<dbReference type="EMBL" id="QGKW02001660">
    <property type="protein sequence ID" value="KAF2579297.1"/>
    <property type="molecule type" value="Genomic_DNA"/>
</dbReference>
<proteinExistence type="predicted"/>
<comment type="caution">
    <text evidence="1">The sequence shown here is derived from an EMBL/GenBank/DDBJ whole genome shotgun (WGS) entry which is preliminary data.</text>
</comment>
<name>A0A8S9JDF4_BRACR</name>
<reference evidence="1" key="1">
    <citation type="submission" date="2019-12" db="EMBL/GenBank/DDBJ databases">
        <title>Genome sequencing and annotation of Brassica cretica.</title>
        <authorList>
            <person name="Studholme D.J."/>
            <person name="Sarris P.F."/>
        </authorList>
    </citation>
    <scope>NUCLEOTIDE SEQUENCE</scope>
    <source>
        <strain evidence="1">PFS-001/15</strain>
        <tissue evidence="1">Leaf</tissue>
    </source>
</reference>
<accession>A0A8S9JDF4</accession>
<dbReference type="AlphaFoldDB" id="A0A8S9JDF4"/>
<organism evidence="1 2">
    <name type="scientific">Brassica cretica</name>
    <name type="common">Mustard</name>
    <dbReference type="NCBI Taxonomy" id="69181"/>
    <lineage>
        <taxon>Eukaryota</taxon>
        <taxon>Viridiplantae</taxon>
        <taxon>Streptophyta</taxon>
        <taxon>Embryophyta</taxon>
        <taxon>Tracheophyta</taxon>
        <taxon>Spermatophyta</taxon>
        <taxon>Magnoliopsida</taxon>
        <taxon>eudicotyledons</taxon>
        <taxon>Gunneridae</taxon>
        <taxon>Pentapetalae</taxon>
        <taxon>rosids</taxon>
        <taxon>malvids</taxon>
        <taxon>Brassicales</taxon>
        <taxon>Brassicaceae</taxon>
        <taxon>Brassiceae</taxon>
        <taxon>Brassica</taxon>
    </lineage>
</organism>
<protein>
    <submittedName>
        <fullName evidence="1">Uncharacterized protein</fullName>
    </submittedName>
</protein>
<evidence type="ECO:0000313" key="1">
    <source>
        <dbReference type="EMBL" id="KAF2579297.1"/>
    </source>
</evidence>